<keyword evidence="1" id="KW-0175">Coiled coil</keyword>
<protein>
    <recommendedName>
        <fullName evidence="5">Effector</fullName>
    </recommendedName>
</protein>
<evidence type="ECO:0000313" key="4">
    <source>
        <dbReference type="Proteomes" id="UP001172036"/>
    </source>
</evidence>
<sequence>MQKNVNFKGYRITILILIIIFFMFIFYDQIFTKNTLKTKNNYLINNSKFRIKGANLPVANKSKSTSNNELKKILITQKGLNQKVNYIINEDTNQYNESITQIEISLKLYYQNIRQRNKQIINPYHKKLNKLETEIKQFQDELNAFNKKIFFLNKQLLALNTQKIYIDNKIQQKTLIMKIKKNNLLLSKQYSFKQAIILTPLKKELSQLLDQSNHLTTKMLAIKTELYPLQKEELILNQIIKWDLIKKNKIIKKINLFRNYEQQEILKFHKALKDVMNLTYEIHD</sequence>
<keyword evidence="2" id="KW-0472">Membrane</keyword>
<comment type="caution">
    <text evidence="3">The sequence shown here is derived from an EMBL/GenBank/DDBJ whole genome shotgun (WGS) entry which is preliminary data.</text>
</comment>
<organism evidence="3 4">
    <name type="scientific">Candidatus Phytoplasma melaleucae</name>
    <dbReference type="NCBI Taxonomy" id="2982630"/>
    <lineage>
        <taxon>Bacteria</taxon>
        <taxon>Bacillati</taxon>
        <taxon>Mycoplasmatota</taxon>
        <taxon>Mollicutes</taxon>
        <taxon>Acholeplasmatales</taxon>
        <taxon>Acholeplasmataceae</taxon>
        <taxon>Candidatus Phytoplasma</taxon>
    </lineage>
</organism>
<evidence type="ECO:0000313" key="3">
    <source>
        <dbReference type="EMBL" id="MDO8168090.1"/>
    </source>
</evidence>
<accession>A0ABT9DDH8</accession>
<keyword evidence="2" id="KW-0812">Transmembrane</keyword>
<name>A0ABT9DDH8_9MOLU</name>
<gene>
    <name evidence="3" type="ORF">OC680_01160</name>
</gene>
<dbReference type="EMBL" id="JAOSID010000003">
    <property type="protein sequence ID" value="MDO8168090.1"/>
    <property type="molecule type" value="Genomic_DNA"/>
</dbReference>
<feature type="transmembrane region" description="Helical" evidence="2">
    <location>
        <begin position="12"/>
        <end position="31"/>
    </location>
</feature>
<evidence type="ECO:0000256" key="2">
    <source>
        <dbReference type="SAM" id="Phobius"/>
    </source>
</evidence>
<dbReference type="Proteomes" id="UP001172036">
    <property type="component" value="Unassembled WGS sequence"/>
</dbReference>
<feature type="coiled-coil region" evidence="1">
    <location>
        <begin position="121"/>
        <end position="155"/>
    </location>
</feature>
<evidence type="ECO:0008006" key="5">
    <source>
        <dbReference type="Google" id="ProtNLM"/>
    </source>
</evidence>
<proteinExistence type="predicted"/>
<evidence type="ECO:0000256" key="1">
    <source>
        <dbReference type="SAM" id="Coils"/>
    </source>
</evidence>
<keyword evidence="4" id="KW-1185">Reference proteome</keyword>
<dbReference type="RefSeq" id="WP_304515291.1">
    <property type="nucleotide sequence ID" value="NZ_JAOSID010000003.1"/>
</dbReference>
<keyword evidence="2" id="KW-1133">Transmembrane helix</keyword>
<reference evidence="3 4" key="1">
    <citation type="journal article" date="2023" name="Int. J. Syst. Evol. Microbiol.">
        <title>The observation of taxonomic boundaries for the 16SrII and 16SrXXV phytoplasmas using genome-based delimitation.</title>
        <authorList>
            <person name="Rodrigues Jardim B."/>
            <person name="Tran-Nguyen L.T.T."/>
            <person name="Gambley C."/>
            <person name="Al-Sadi A.M."/>
            <person name="Al-Subhi A.M."/>
            <person name="Foissac X."/>
            <person name="Salar P."/>
            <person name="Cai H."/>
            <person name="Yang J.Y."/>
            <person name="Davis R."/>
            <person name="Jones L."/>
            <person name="Rodoni B."/>
            <person name="Constable F.E."/>
        </authorList>
    </citation>
    <scope>NUCLEOTIDE SEQUENCE [LARGE SCALE GENOMIC DNA]</scope>
    <source>
        <strain evidence="3">BAWM-155c</strain>
    </source>
</reference>